<feature type="chain" id="PRO_5039725269" evidence="3">
    <location>
        <begin position="25"/>
        <end position="1742"/>
    </location>
</feature>
<dbReference type="Pfam" id="PF00754">
    <property type="entry name" value="F5_F8_type_C"/>
    <property type="match status" value="2"/>
</dbReference>
<dbReference type="InterPro" id="IPR001791">
    <property type="entry name" value="Laminin_G"/>
</dbReference>
<reference evidence="6" key="1">
    <citation type="journal article" date="2021" name="PeerJ">
        <title>Extensive microbial diversity within the chicken gut microbiome revealed by metagenomics and culture.</title>
        <authorList>
            <person name="Gilroy R."/>
            <person name="Ravi A."/>
            <person name="Getino M."/>
            <person name="Pursley I."/>
            <person name="Horton D.L."/>
            <person name="Alikhan N.F."/>
            <person name="Baker D."/>
            <person name="Gharbi K."/>
            <person name="Hall N."/>
            <person name="Watson M."/>
            <person name="Adriaenssens E.M."/>
            <person name="Foster-Nyarko E."/>
            <person name="Jarju S."/>
            <person name="Secka A."/>
            <person name="Antonio M."/>
            <person name="Oren A."/>
            <person name="Chaudhuri R.R."/>
            <person name="La Ragione R."/>
            <person name="Hildebrand F."/>
            <person name="Pallen M.J."/>
        </authorList>
    </citation>
    <scope>NUCLEOTIDE SEQUENCE</scope>
    <source>
        <strain evidence="6">CHK187-11901</strain>
    </source>
</reference>
<evidence type="ECO:0000313" key="7">
    <source>
        <dbReference type="Proteomes" id="UP000823896"/>
    </source>
</evidence>
<dbReference type="Proteomes" id="UP000823896">
    <property type="component" value="Unassembled WGS sequence"/>
</dbReference>
<dbReference type="InterPro" id="IPR013785">
    <property type="entry name" value="Aldolase_TIM"/>
</dbReference>
<dbReference type="InterPro" id="IPR008979">
    <property type="entry name" value="Galactose-bd-like_sf"/>
</dbReference>
<accession>A0A9D2NT93</accession>
<comment type="caution">
    <text evidence="6">The sequence shown here is derived from an EMBL/GenBank/DDBJ whole genome shotgun (WGS) entry which is preliminary data.</text>
</comment>
<sequence>MKKLLKFTLAASMAMSVIPLQAQANEAGGDVVISEDGTEVTIGNGYLSRTFSIEGNRLRTTAITNSRINEMFAPAAGSEDFIINLVDDTQDVEEIIIPPSVPLSREGWSAQLYNAQGVAFDQVDRLFDGDPDTYVDQYRNAGMPITLEIDLGSVQKVGSFSFQKRPGYSDPVYGINGTMGEYKLYVSEDGEVWKEAGAGEFTEEDYNLHEEDGLYNVGDLVYGNFDQIYETRYVRIDTLSDALGTTEEFTGAEIMLYEDQAARSTETILPSQEIGRDGWNVTLAGAAAASLFDGDDATTAVGSLNDEIIIDLGSVQSVGSFSYQKRPGYHQSAWGINGTMGEYALFVSTDGSEWIPAGTGAFTREEYGLHEVVLDAPQTSDGITHPAGTTLYNVGNLVYGNFDQIYETRYVKIVPKSDVLGGTDEFHGAEIHLYADQKIVPEIVEEDHDIRASELSVEDVRVEDNTLRVSFAPFALQGVNWDIDMVAAMEDGKHYMNTWLEIGADDPSAAAIDYIDLDHFVIPEDAQDVWSIPDESQISSMWIGKHELMLGQPIYADGLFFGSEFPAQETDIEDDAMKIRYYSGKTIAKMAEDGQEVMDGGTFRTWNNVVGAAQGTETAVVQTDFFDYIEDIATPSDFRKQYNSWYDNMMNISDASIASSFLGAEKGLAQNGVEPLDSYVVDDGWNNYNNEIGGVNAPAASGTTQNQTGFWEFNSKFPNELYTSTELTDKLQSSFGVWVGPQGGYNYFGGFSRYLEAMGTGYVQHNSALGDVICTGSRKYIQNFEDRFVDYQTRFDIDYWKWDGFASRPCNAEDHDHMVGGDNNMYFTSDMWEAWTDLFEHARAARAAEGKGLWINATCYVNLSPWLLQWVNTVWVQDSGDTGQAGDTTAARHQQKIYYRDDVYYNLYVNNEIQFPLKNIYNHDPIYGVSDGSSATTDVFREFLFDNAMRGTAFWELYYSPSIMDDAKWQVTADALDFAESNHEVLKNAKLFTTEGRTPSQDVYGYSAWNDEQGFVSFVNPTAAEKTFTLTLDDLVGVPQNMRDLTQVRIYPYASAPDGTSVSYGDTMQVTLAPFSSQIYQFGITDAQAPQVVSARITDDDTVEVRFDERVNDAISFTIDGASASAQLSDDYRTFVISAANLSDSAQLRISGICDIYGNTAADQEMTIRSANEIASVQDAEDVPGAAAVQSADGDTYLNLRGSTYPITEAGIAGNNDFSVSLTLNTIDTDTVLLQQGNDFSIGIDAEGYVKASIGTVSLSSKENVTTVSEKASGIFGTDSYQETKTTTAVIGKINDGRNHAIMLVREANGMLKLYVDGSLSASAYEETKRNETLNGGTIVLGDASYNGYVGNVSIRNSALYYDDAQQFAQDHAIALDARPLAKEGWSAEACSEQTSVPGTGGDGAAMDVVDGNNNTYWHSNYSGGDTCEDTHTLTVDFGQTVTFDNLEYVARPGAGNGTWTSVTIIGIDEEGNAQTLMEEQTVTLTDNKAVFAFATPQTYRAVRFVFTGTGGFGSAAEINATRNVVQVDTSEIAALQQEAQQLLQSIDPQGYTSESYDAFKAVADQIAQLNPFIDEGTDVSALRTSLNDAYQALEPISGEPASDAAIEALKTMVEKANALGSDDAALNAAIEAAQAVLNEETPSATAVVTALLNLSEAMQALNTDESVDALKEDVQATIDFINENILNDTEGLRPAKVQALRDAVQAAQDAVDDPEADADQLKAANKAMTKAAQELWEIVTK</sequence>
<protein>
    <submittedName>
        <fullName evidence="6">Discoidin domain-containing protein</fullName>
    </submittedName>
</protein>
<name>A0A9D2NT93_9FIRM</name>
<evidence type="ECO:0000256" key="2">
    <source>
        <dbReference type="ARBA" id="ARBA00022729"/>
    </source>
</evidence>
<dbReference type="PROSITE" id="PS50022">
    <property type="entry name" value="FA58C_3"/>
    <property type="match status" value="2"/>
</dbReference>
<evidence type="ECO:0000256" key="1">
    <source>
        <dbReference type="ARBA" id="ARBA00022536"/>
    </source>
</evidence>
<dbReference type="EMBL" id="DWWM01000024">
    <property type="protein sequence ID" value="HJC36318.1"/>
    <property type="molecule type" value="Genomic_DNA"/>
</dbReference>
<gene>
    <name evidence="6" type="ORF">H9702_04220</name>
</gene>
<dbReference type="Gene3D" id="2.60.120.260">
    <property type="entry name" value="Galactose-binding domain-like"/>
    <property type="match status" value="3"/>
</dbReference>
<feature type="signal peptide" evidence="3">
    <location>
        <begin position="1"/>
        <end position="24"/>
    </location>
</feature>
<keyword evidence="1" id="KW-0245">EGF-like domain</keyword>
<proteinExistence type="predicted"/>
<dbReference type="SUPFAM" id="SSF49899">
    <property type="entry name" value="Concanavalin A-like lectins/glucanases"/>
    <property type="match status" value="1"/>
</dbReference>
<dbReference type="Gene3D" id="3.20.20.70">
    <property type="entry name" value="Aldolase class I"/>
    <property type="match status" value="1"/>
</dbReference>
<dbReference type="InterPro" id="IPR000421">
    <property type="entry name" value="FA58C"/>
</dbReference>
<dbReference type="Gene3D" id="2.60.120.200">
    <property type="match status" value="1"/>
</dbReference>
<organism evidence="6 7">
    <name type="scientific">Candidatus Merdibacter merdavium</name>
    <dbReference type="NCBI Taxonomy" id="2838692"/>
    <lineage>
        <taxon>Bacteria</taxon>
        <taxon>Bacillati</taxon>
        <taxon>Bacillota</taxon>
        <taxon>Erysipelotrichia</taxon>
        <taxon>Erysipelotrichales</taxon>
        <taxon>Erysipelotrichaceae</taxon>
        <taxon>Merdibacter</taxon>
    </lineage>
</organism>
<feature type="domain" description="Laminin G" evidence="5">
    <location>
        <begin position="1187"/>
        <end position="1391"/>
    </location>
</feature>
<reference evidence="6" key="2">
    <citation type="submission" date="2021-04" db="EMBL/GenBank/DDBJ databases">
        <authorList>
            <person name="Gilroy R."/>
        </authorList>
    </citation>
    <scope>NUCLEOTIDE SEQUENCE</scope>
    <source>
        <strain evidence="6">CHK187-11901</strain>
    </source>
</reference>
<keyword evidence="2 3" id="KW-0732">Signal</keyword>
<dbReference type="SUPFAM" id="SSF51445">
    <property type="entry name" value="(Trans)glycosidases"/>
    <property type="match status" value="1"/>
</dbReference>
<evidence type="ECO:0000259" key="4">
    <source>
        <dbReference type="PROSITE" id="PS50022"/>
    </source>
</evidence>
<evidence type="ECO:0000313" key="6">
    <source>
        <dbReference type="EMBL" id="HJC36318.1"/>
    </source>
</evidence>
<dbReference type="InterPro" id="IPR014755">
    <property type="entry name" value="Cu-Rt/internalin_Ig-like"/>
</dbReference>
<dbReference type="InterPro" id="IPR013320">
    <property type="entry name" value="ConA-like_dom_sf"/>
</dbReference>
<dbReference type="PROSITE" id="PS50025">
    <property type="entry name" value="LAM_G_DOMAIN"/>
    <property type="match status" value="1"/>
</dbReference>
<dbReference type="SUPFAM" id="SSF49785">
    <property type="entry name" value="Galactose-binding domain-like"/>
    <property type="match status" value="3"/>
</dbReference>
<feature type="domain" description="F5/8 type C" evidence="4">
    <location>
        <begin position="1369"/>
        <end position="1524"/>
    </location>
</feature>
<dbReference type="InterPro" id="IPR017853">
    <property type="entry name" value="GH"/>
</dbReference>
<dbReference type="Gene3D" id="1.20.1270.90">
    <property type="entry name" value="AF1782-like"/>
    <property type="match status" value="1"/>
</dbReference>
<evidence type="ECO:0000256" key="3">
    <source>
        <dbReference type="SAM" id="SignalP"/>
    </source>
</evidence>
<feature type="domain" description="F5/8 type C" evidence="4">
    <location>
        <begin position="89"/>
        <end position="259"/>
    </location>
</feature>
<dbReference type="Gene3D" id="2.60.40.1220">
    <property type="match status" value="1"/>
</dbReference>
<feature type="non-terminal residue" evidence="6">
    <location>
        <position position="1742"/>
    </location>
</feature>
<evidence type="ECO:0000259" key="5">
    <source>
        <dbReference type="PROSITE" id="PS50025"/>
    </source>
</evidence>